<organism evidence="2">
    <name type="scientific">Rosellinia necatrix</name>
    <name type="common">White root-rot fungus</name>
    <dbReference type="NCBI Taxonomy" id="77044"/>
    <lineage>
        <taxon>Eukaryota</taxon>
        <taxon>Fungi</taxon>
        <taxon>Dikarya</taxon>
        <taxon>Ascomycota</taxon>
        <taxon>Pezizomycotina</taxon>
        <taxon>Sordariomycetes</taxon>
        <taxon>Xylariomycetidae</taxon>
        <taxon>Xylariales</taxon>
        <taxon>Xylariaceae</taxon>
        <taxon>Rosellinia</taxon>
    </lineage>
</organism>
<dbReference type="EMBL" id="DF977457">
    <property type="protein sequence ID" value="GAP88805.1"/>
    <property type="molecule type" value="Genomic_DNA"/>
</dbReference>
<reference evidence="2" key="1">
    <citation type="submission" date="2016-03" db="EMBL/GenBank/DDBJ databases">
        <title>Draft genome sequence of Rosellinia necatrix.</title>
        <authorList>
            <person name="Kanematsu S."/>
        </authorList>
    </citation>
    <scope>NUCLEOTIDE SEQUENCE [LARGE SCALE GENOMIC DNA]</scope>
    <source>
        <strain evidence="2">W97</strain>
    </source>
</reference>
<keyword evidence="3" id="KW-1185">Reference proteome</keyword>
<accession>A0A1W2TKK3</accession>
<evidence type="ECO:0000259" key="1">
    <source>
        <dbReference type="Pfam" id="PF01636"/>
    </source>
</evidence>
<dbReference type="Gene3D" id="3.90.1200.10">
    <property type="match status" value="1"/>
</dbReference>
<dbReference type="STRING" id="77044.A0A1W2TKK3"/>
<dbReference type="InterPro" id="IPR011009">
    <property type="entry name" value="Kinase-like_dom_sf"/>
</dbReference>
<protein>
    <submittedName>
        <fullName evidence="2">Putative aminoglycoside phosphotransferase</fullName>
    </submittedName>
</protein>
<evidence type="ECO:0000313" key="2">
    <source>
        <dbReference type="EMBL" id="GAP88805.1"/>
    </source>
</evidence>
<dbReference type="SUPFAM" id="SSF56112">
    <property type="entry name" value="Protein kinase-like (PK-like)"/>
    <property type="match status" value="1"/>
</dbReference>
<keyword evidence="2" id="KW-0808">Transferase</keyword>
<dbReference type="PANTHER" id="PTHR21310:SF15">
    <property type="entry name" value="AMINOGLYCOSIDE PHOSPHOTRANSFERASE DOMAIN-CONTAINING PROTEIN"/>
    <property type="match status" value="1"/>
</dbReference>
<dbReference type="GO" id="GO:0016740">
    <property type="term" value="F:transferase activity"/>
    <property type="evidence" value="ECO:0007669"/>
    <property type="project" value="UniProtKB-KW"/>
</dbReference>
<dbReference type="Pfam" id="PF01636">
    <property type="entry name" value="APH"/>
    <property type="match status" value="1"/>
</dbReference>
<dbReference type="InterPro" id="IPR051678">
    <property type="entry name" value="AGP_Transferase"/>
</dbReference>
<name>A0A1W2TKK3_ROSNE</name>
<dbReference type="AlphaFoldDB" id="A0A1W2TKK3"/>
<dbReference type="Proteomes" id="UP000054516">
    <property type="component" value="Unassembled WGS sequence"/>
</dbReference>
<evidence type="ECO:0000313" key="3">
    <source>
        <dbReference type="Proteomes" id="UP000054516"/>
    </source>
</evidence>
<dbReference type="PANTHER" id="PTHR21310">
    <property type="entry name" value="AMINOGLYCOSIDE PHOSPHOTRANSFERASE-RELATED-RELATED"/>
    <property type="match status" value="1"/>
</dbReference>
<sequence>MVFQIDVCFAIVKALPASLRRQANQNLVDAIGPQHIPEVHEARLIAVGGYNSVFYVKLHEPMEIAKPGYLSRPPVSEFVIRLPSKDALLPHQIINDVACREYVAEKLPHIPVPRVYFYRATDDPDTSFTVEEFVDCPPLSSMWMSLSLSQKNTVAQKLASTIVDLAEIPFDMIGGLDSSWSSAPTVEGCKLFKGRGKFHNNQCYPIGPYKSIKEFILSSYDREIYYYTHGAEDIDMDFFDTVALPDFIESLKRKRTALAERHIPDEPIVLTHGDFHGRNILVRGDQIAAIIDWDFAGSYPLSETLGGLTVGVLDVDSEETYMEYLKWGEKIRDLIKHEAQERHWDRDDIDLLMGDGDTELGLSRQEMLPF</sequence>
<dbReference type="OMA" id="LACYERE"/>
<feature type="domain" description="Aminoglycoside phosphotransferase" evidence="1">
    <location>
        <begin position="76"/>
        <end position="303"/>
    </location>
</feature>
<proteinExistence type="predicted"/>
<dbReference type="OrthoDB" id="2906425at2759"/>
<gene>
    <name evidence="2" type="ORF">SAMD00023353_1202430</name>
</gene>
<dbReference type="InterPro" id="IPR002575">
    <property type="entry name" value="Aminoglycoside_PTrfase"/>
</dbReference>